<name>A0A139HHV1_9PEZI</name>
<feature type="compositionally biased region" description="Polar residues" evidence="1">
    <location>
        <begin position="64"/>
        <end position="78"/>
    </location>
</feature>
<dbReference type="AlphaFoldDB" id="A0A139HHV1"/>
<dbReference type="Proteomes" id="UP000070133">
    <property type="component" value="Unassembled WGS sequence"/>
</dbReference>
<organism evidence="2 3">
    <name type="scientific">Pseudocercospora eumusae</name>
    <dbReference type="NCBI Taxonomy" id="321146"/>
    <lineage>
        <taxon>Eukaryota</taxon>
        <taxon>Fungi</taxon>
        <taxon>Dikarya</taxon>
        <taxon>Ascomycota</taxon>
        <taxon>Pezizomycotina</taxon>
        <taxon>Dothideomycetes</taxon>
        <taxon>Dothideomycetidae</taxon>
        <taxon>Mycosphaerellales</taxon>
        <taxon>Mycosphaerellaceae</taxon>
        <taxon>Pseudocercospora</taxon>
    </lineage>
</organism>
<feature type="region of interest" description="Disordered" evidence="1">
    <location>
        <begin position="29"/>
        <end position="81"/>
    </location>
</feature>
<evidence type="ECO:0000313" key="3">
    <source>
        <dbReference type="Proteomes" id="UP000070133"/>
    </source>
</evidence>
<gene>
    <name evidence="2" type="ORF">AC578_6534</name>
</gene>
<keyword evidence="3" id="KW-1185">Reference proteome</keyword>
<evidence type="ECO:0000256" key="1">
    <source>
        <dbReference type="SAM" id="MobiDB-lite"/>
    </source>
</evidence>
<accession>A0A139HHV1</accession>
<reference evidence="2 3" key="1">
    <citation type="submission" date="2015-07" db="EMBL/GenBank/DDBJ databases">
        <title>Comparative genomics of the Sigatoka disease complex on banana suggests a link between parallel evolutionary changes in Pseudocercospora fijiensis and Pseudocercospora eumusae and increased virulence on the banana host.</title>
        <authorList>
            <person name="Chang T.-C."/>
            <person name="Salvucci A."/>
            <person name="Crous P.W."/>
            <person name="Stergiopoulos I."/>
        </authorList>
    </citation>
    <scope>NUCLEOTIDE SEQUENCE [LARGE SCALE GENOMIC DNA]</scope>
    <source>
        <strain evidence="2 3">CBS 114824</strain>
    </source>
</reference>
<evidence type="ECO:0000313" key="2">
    <source>
        <dbReference type="EMBL" id="KXT01993.1"/>
    </source>
</evidence>
<sequence length="143" mass="15546">MAGSIAELMKHVIIYISLERTFSSKSALSEMDAPRATAPAAPINAPGMPPNQNDTTKFPDPASHATNTNATYTTQPSLASHKGSAVQVARRYDKATPVPFNKTVIQHFENGLPGSDVLFELHNQLISWLKHHGFRSKGPVRAK</sequence>
<comment type="caution">
    <text evidence="2">The sequence shown here is derived from an EMBL/GenBank/DDBJ whole genome shotgun (WGS) entry which is preliminary data.</text>
</comment>
<dbReference type="EMBL" id="LFZN01000047">
    <property type="protein sequence ID" value="KXT01993.1"/>
    <property type="molecule type" value="Genomic_DNA"/>
</dbReference>
<protein>
    <submittedName>
        <fullName evidence="2">Uncharacterized protein</fullName>
    </submittedName>
</protein>
<proteinExistence type="predicted"/>